<feature type="region of interest" description="Disordered" evidence="1">
    <location>
        <begin position="186"/>
        <end position="209"/>
    </location>
</feature>
<dbReference type="Proteomes" id="UP000092445">
    <property type="component" value="Unassembled WGS sequence"/>
</dbReference>
<evidence type="ECO:0000256" key="1">
    <source>
        <dbReference type="SAM" id="MobiDB-lite"/>
    </source>
</evidence>
<accession>A0A1A9ZY93</accession>
<protein>
    <submittedName>
        <fullName evidence="2">Uncharacterized protein</fullName>
    </submittedName>
</protein>
<proteinExistence type="predicted"/>
<reference evidence="2" key="2">
    <citation type="submission" date="2020-05" db="UniProtKB">
        <authorList>
            <consortium name="EnsemblMetazoa"/>
        </authorList>
    </citation>
    <scope>IDENTIFICATION</scope>
    <source>
        <strain evidence="2">IAEA</strain>
    </source>
</reference>
<organism evidence="2 3">
    <name type="scientific">Glossina pallidipes</name>
    <name type="common">Tsetse fly</name>
    <dbReference type="NCBI Taxonomy" id="7398"/>
    <lineage>
        <taxon>Eukaryota</taxon>
        <taxon>Metazoa</taxon>
        <taxon>Ecdysozoa</taxon>
        <taxon>Arthropoda</taxon>
        <taxon>Hexapoda</taxon>
        <taxon>Insecta</taxon>
        <taxon>Pterygota</taxon>
        <taxon>Neoptera</taxon>
        <taxon>Endopterygota</taxon>
        <taxon>Diptera</taxon>
        <taxon>Brachycera</taxon>
        <taxon>Muscomorpha</taxon>
        <taxon>Hippoboscoidea</taxon>
        <taxon>Glossinidae</taxon>
        <taxon>Glossina</taxon>
    </lineage>
</organism>
<dbReference type="VEuPathDB" id="VectorBase:GPAI028767"/>
<keyword evidence="3" id="KW-1185">Reference proteome</keyword>
<sequence length="277" mass="30001">MYRKVRRVREESLLFTKSGIHFVPALYPAITAALTERSIQQMGIKTSTLGVTQFMNLIYSHHLVYSKHVSTRVGKFQTFTCGNKGSSAIDFKGPVGSGGVSSTLSPNIEISLLTTFFTPPLLRVEVPCTENFSDSSTSAMEAISTSVISVELEGHMAVSPNSLKRLATVLLMPLLLLTVPPPPPPKKGLANVATKPEPNRSVDDADDEEVDPEAAAAVAVVFPAAGVTTVDLLAASVTNFEIGGIPRLLATFASKCRIYLFRRLKESEKRFQLLLVH</sequence>
<evidence type="ECO:0000313" key="2">
    <source>
        <dbReference type="EnsemblMetazoa" id="GPAI028767-PA"/>
    </source>
</evidence>
<reference evidence="3" key="1">
    <citation type="submission" date="2014-03" db="EMBL/GenBank/DDBJ databases">
        <authorList>
            <person name="Aksoy S."/>
            <person name="Warren W."/>
            <person name="Wilson R.K."/>
        </authorList>
    </citation>
    <scope>NUCLEOTIDE SEQUENCE [LARGE SCALE GENOMIC DNA]</scope>
    <source>
        <strain evidence="3">IAEA</strain>
    </source>
</reference>
<name>A0A1A9ZY93_GLOPL</name>
<evidence type="ECO:0000313" key="3">
    <source>
        <dbReference type="Proteomes" id="UP000092445"/>
    </source>
</evidence>
<dbReference type="EnsemblMetazoa" id="GPAI028767-RA">
    <property type="protein sequence ID" value="GPAI028767-PA"/>
    <property type="gene ID" value="GPAI028767"/>
</dbReference>
<dbReference type="AlphaFoldDB" id="A0A1A9ZY93"/>